<accession>A0A6A4F1P3</accession>
<evidence type="ECO:0000313" key="4">
    <source>
        <dbReference type="Proteomes" id="UP000429607"/>
    </source>
</evidence>
<evidence type="ECO:0000256" key="1">
    <source>
        <dbReference type="SAM" id="MobiDB-lite"/>
    </source>
</evidence>
<evidence type="ECO:0000313" key="5">
    <source>
        <dbReference type="Proteomes" id="UP000434957"/>
    </source>
</evidence>
<feature type="compositionally biased region" description="Basic and acidic residues" evidence="1">
    <location>
        <begin position="707"/>
        <end position="727"/>
    </location>
</feature>
<dbReference type="EMBL" id="QXFT01000700">
    <property type="protein sequence ID" value="KAE9337588.1"/>
    <property type="molecule type" value="Genomic_DNA"/>
</dbReference>
<keyword evidence="5" id="KW-1185">Reference proteome</keyword>
<protein>
    <submittedName>
        <fullName evidence="3">Uncharacterized protein</fullName>
    </submittedName>
</protein>
<feature type="compositionally biased region" description="Polar residues" evidence="1">
    <location>
        <begin position="577"/>
        <end position="592"/>
    </location>
</feature>
<dbReference type="EMBL" id="QXFV01000693">
    <property type="protein sequence ID" value="KAE9030165.1"/>
    <property type="molecule type" value="Genomic_DNA"/>
</dbReference>
<comment type="caution">
    <text evidence="3">The sequence shown here is derived from an EMBL/GenBank/DDBJ whole genome shotgun (WGS) entry which is preliminary data.</text>
</comment>
<evidence type="ECO:0000313" key="3">
    <source>
        <dbReference type="EMBL" id="KAE9337588.1"/>
    </source>
</evidence>
<feature type="compositionally biased region" description="Acidic residues" evidence="1">
    <location>
        <begin position="641"/>
        <end position="658"/>
    </location>
</feature>
<sequence length="846" mass="94890">MAVRLSGWSDAHVSALLELFREHLLIYVYSSDSHFAEMVRAELPEKTTLEIQEMVRSLMLQFGLRLSTKNFRTDVIVANGQEVYVYEHIYESINQLAENRAGGLWLPGELSRFLQKAKQYRELFPQSQDVYFKRIQFWGKSVAETKSKFYALREIYVKEKRRSRQRKGVEVRRLELLKEIFVDVPPRRIEKVDVPSKAPKLWSLEDMEKLVDFLVRITNEIQKTGSSDLVKHVAETLHRTEGSCVNKLADMRDKFRKKSASVRAANLPKIMFDKTSEAYTIFNADWSDRNDPYAFGYLAIKSRCSRLTSERNKKRRRNIWSPRPKLRSATMAARGASNSSVGQTNSTAQQGTASATAHVPAAGVQRATNPSHLNGPSINEGNNAPQPAGMSAITLSANDYAAFVRDIAEQCKWTEKVVRNILRCMQHSIELYRSNKYAAFLDKIASLTPGVTFLDLFPVAKRILTQFEQRFGTLDGFENLVLTALDGNCVATSEQKPEEHERLASPVVDVIPSTAEAPSDAVMENRPGLDHLEEAAGTNIDEGEHGREPDGSPAFGSPAQMPRTGDEDVAIEECEQEQSPALGSPAQTPQTGNEEEIIDECEHEQSPPPGSAAQTPQTGNEDGTGDHSSSTAGKQSSPENTWDDGVDADADLDDDGLDDQSVGSSDNAWSGSNANFGAKDFHHAKDESYYPLSRQSGSESSKKPSKRGKDDQYGKNFDLAKKRRLDENSTMTKDDDDDYDDDEEEEAGDAEDEGYDEGDDDDDYQSEKADEGPLADDDSISSNDEHEQIPHPLQGILDSVGSHIAELQEKKRKLIERKEEREWRRRQHVDHEYRIHLSMHSFASER</sequence>
<feature type="compositionally biased region" description="Low complexity" evidence="1">
    <location>
        <begin position="342"/>
        <end position="357"/>
    </location>
</feature>
<feature type="compositionally biased region" description="Acidic residues" evidence="1">
    <location>
        <begin position="567"/>
        <end position="576"/>
    </location>
</feature>
<feature type="compositionally biased region" description="Polar residues" evidence="1">
    <location>
        <begin position="366"/>
        <end position="385"/>
    </location>
</feature>
<proteinExistence type="predicted"/>
<feature type="region of interest" description="Disordered" evidence="1">
    <location>
        <begin position="308"/>
        <end position="386"/>
    </location>
</feature>
<dbReference type="AlphaFoldDB" id="A0A6A4F1P3"/>
<feature type="compositionally biased region" description="Polar residues" evidence="1">
    <location>
        <begin position="612"/>
        <end position="640"/>
    </location>
</feature>
<feature type="compositionally biased region" description="Acidic residues" evidence="1">
    <location>
        <begin position="593"/>
        <end position="602"/>
    </location>
</feature>
<dbReference type="Proteomes" id="UP000429607">
    <property type="component" value="Unassembled WGS sequence"/>
</dbReference>
<evidence type="ECO:0000313" key="2">
    <source>
        <dbReference type="EMBL" id="KAE9030165.1"/>
    </source>
</evidence>
<feature type="region of interest" description="Disordered" evidence="1">
    <location>
        <begin position="540"/>
        <end position="802"/>
    </location>
</feature>
<reference evidence="3 5" key="1">
    <citation type="submission" date="2018-08" db="EMBL/GenBank/DDBJ databases">
        <title>Genomic investigation of the strawberry pathogen Phytophthora fragariae indicates pathogenicity is determined by transcriptional variation in three key races.</title>
        <authorList>
            <person name="Adams T.M."/>
            <person name="Armitage A.D."/>
            <person name="Sobczyk M.K."/>
            <person name="Bates H.J."/>
            <person name="Dunwell J.M."/>
            <person name="Nellist C.F."/>
            <person name="Harrison R.J."/>
        </authorList>
    </citation>
    <scope>NUCLEOTIDE SEQUENCE [LARGE SCALE GENOMIC DNA]</scope>
    <source>
        <strain evidence="2 4">SCRP249</strain>
        <strain evidence="3 5">SCRP333</strain>
    </source>
</reference>
<feature type="compositionally biased region" description="Acidic residues" evidence="1">
    <location>
        <begin position="734"/>
        <end position="764"/>
    </location>
</feature>
<dbReference type="Proteomes" id="UP000434957">
    <property type="component" value="Unassembled WGS sequence"/>
</dbReference>
<feature type="compositionally biased region" description="Basic and acidic residues" evidence="1">
    <location>
        <begin position="679"/>
        <end position="688"/>
    </location>
</feature>
<name>A0A6A4F1P3_9STRA</name>
<organism evidence="3 5">
    <name type="scientific">Phytophthora rubi</name>
    <dbReference type="NCBI Taxonomy" id="129364"/>
    <lineage>
        <taxon>Eukaryota</taxon>
        <taxon>Sar</taxon>
        <taxon>Stramenopiles</taxon>
        <taxon>Oomycota</taxon>
        <taxon>Peronosporomycetes</taxon>
        <taxon>Peronosporales</taxon>
        <taxon>Peronosporaceae</taxon>
        <taxon>Phytophthora</taxon>
    </lineage>
</organism>
<gene>
    <name evidence="2" type="ORF">PR001_g11315</name>
    <name evidence="3" type="ORF">PR003_g11932</name>
</gene>